<reference evidence="2" key="1">
    <citation type="submission" date="2014-11" db="EMBL/GenBank/DDBJ databases">
        <authorList>
            <person name="Amaro Gonzalez C."/>
        </authorList>
    </citation>
    <scope>NUCLEOTIDE SEQUENCE</scope>
</reference>
<feature type="signal peptide" evidence="1">
    <location>
        <begin position="1"/>
        <end position="17"/>
    </location>
</feature>
<proteinExistence type="predicted"/>
<protein>
    <submittedName>
        <fullName evidence="2">Uncharacterized protein</fullName>
    </submittedName>
</protein>
<sequence>MTVQLLCTILKLSTVACCAVRSSNKLTINSYQARKMLILAC</sequence>
<feature type="chain" id="PRO_5002435396" evidence="1">
    <location>
        <begin position="18"/>
        <end position="41"/>
    </location>
</feature>
<organism evidence="2">
    <name type="scientific">Anguilla anguilla</name>
    <name type="common">European freshwater eel</name>
    <name type="synonym">Muraena anguilla</name>
    <dbReference type="NCBI Taxonomy" id="7936"/>
    <lineage>
        <taxon>Eukaryota</taxon>
        <taxon>Metazoa</taxon>
        <taxon>Chordata</taxon>
        <taxon>Craniata</taxon>
        <taxon>Vertebrata</taxon>
        <taxon>Euteleostomi</taxon>
        <taxon>Actinopterygii</taxon>
        <taxon>Neopterygii</taxon>
        <taxon>Teleostei</taxon>
        <taxon>Anguilliformes</taxon>
        <taxon>Anguillidae</taxon>
        <taxon>Anguilla</taxon>
    </lineage>
</organism>
<reference evidence="2" key="2">
    <citation type="journal article" date="2015" name="Fish Shellfish Immunol.">
        <title>Early steps in the European eel (Anguilla anguilla)-Vibrio vulnificus interaction in the gills: Role of the RtxA13 toxin.</title>
        <authorList>
            <person name="Callol A."/>
            <person name="Pajuelo D."/>
            <person name="Ebbesson L."/>
            <person name="Teles M."/>
            <person name="MacKenzie S."/>
            <person name="Amaro C."/>
        </authorList>
    </citation>
    <scope>NUCLEOTIDE SEQUENCE</scope>
</reference>
<evidence type="ECO:0000313" key="2">
    <source>
        <dbReference type="EMBL" id="JAI04155.1"/>
    </source>
</evidence>
<accession>A0A0E9XNB1</accession>
<dbReference type="EMBL" id="GBXM01004423">
    <property type="protein sequence ID" value="JAI04155.1"/>
    <property type="molecule type" value="Transcribed_RNA"/>
</dbReference>
<evidence type="ECO:0000256" key="1">
    <source>
        <dbReference type="SAM" id="SignalP"/>
    </source>
</evidence>
<keyword evidence="1" id="KW-0732">Signal</keyword>
<dbReference type="AlphaFoldDB" id="A0A0E9XNB1"/>
<name>A0A0E9XNB1_ANGAN</name>